<dbReference type="OrthoDB" id="9155675at2"/>
<dbReference type="eggNOG" id="ENOG502ZJQR">
    <property type="taxonomic scope" value="Bacteria"/>
</dbReference>
<keyword evidence="2" id="KW-1185">Reference proteome</keyword>
<protein>
    <submittedName>
        <fullName evidence="1">Uncharacterized protein</fullName>
    </submittedName>
</protein>
<proteinExistence type="predicted"/>
<comment type="caution">
    <text evidence="1">The sequence shown here is derived from an EMBL/GenBank/DDBJ whole genome shotgun (WGS) entry which is preliminary data.</text>
</comment>
<dbReference type="EMBL" id="AGUF01000001">
    <property type="protein sequence ID" value="EHK68441.1"/>
    <property type="molecule type" value="Genomic_DNA"/>
</dbReference>
<dbReference type="Proteomes" id="UP000003113">
    <property type="component" value="Unassembled WGS sequence"/>
</dbReference>
<dbReference type="RefSeq" id="WP_008157675.1">
    <property type="nucleotide sequence ID" value="NZ_AGUF01000001.1"/>
</dbReference>
<sequence>MQKKYSRSTVAVVMAYKRASNEWHFWVDIDGFIVDATAHQFAEYEHPLVCVGPSPLEARFPDVERLQPEAALLRMAAIDLGVKQSINASLDRELAD</sequence>
<evidence type="ECO:0000313" key="1">
    <source>
        <dbReference type="EMBL" id="EHK68441.1"/>
    </source>
</evidence>
<dbReference type="AlphaFoldDB" id="H0F025"/>
<organism evidence="1 2">
    <name type="scientific">Achromobacter arsenitoxydans SY8</name>
    <dbReference type="NCBI Taxonomy" id="477184"/>
    <lineage>
        <taxon>Bacteria</taxon>
        <taxon>Pseudomonadati</taxon>
        <taxon>Pseudomonadota</taxon>
        <taxon>Betaproteobacteria</taxon>
        <taxon>Burkholderiales</taxon>
        <taxon>Alcaligenaceae</taxon>
        <taxon>Achromobacter</taxon>
    </lineage>
</organism>
<name>H0F025_9BURK</name>
<reference evidence="1 2" key="1">
    <citation type="journal article" date="2012" name="J. Bacteriol.">
        <title>Genome sequence of the highly efficient arsenite-oxidizing bacterium Achromobacter arsenitoxydans SY8.</title>
        <authorList>
            <person name="Li X."/>
            <person name="Hu Y."/>
            <person name="Gong J."/>
            <person name="Lin Y."/>
            <person name="Johnstone L."/>
            <person name="Rensing C."/>
            <person name="Wang G."/>
        </authorList>
    </citation>
    <scope>NUCLEOTIDE SEQUENCE [LARGE SCALE GENOMIC DNA]</scope>
    <source>
        <strain evidence="1 2">SY8</strain>
    </source>
</reference>
<evidence type="ECO:0000313" key="2">
    <source>
        <dbReference type="Proteomes" id="UP000003113"/>
    </source>
</evidence>
<accession>H0F025</accession>
<gene>
    <name evidence="1" type="ORF">KYC_00580</name>
</gene>